<organism evidence="1 3">
    <name type="scientific">Gibberella zeae (strain ATCC MYA-4620 / CBS 123657 / FGSC 9075 / NRRL 31084 / PH-1)</name>
    <name type="common">Wheat head blight fungus</name>
    <name type="synonym">Fusarium graminearum</name>
    <dbReference type="NCBI Taxonomy" id="229533"/>
    <lineage>
        <taxon>Eukaryota</taxon>
        <taxon>Fungi</taxon>
        <taxon>Dikarya</taxon>
        <taxon>Ascomycota</taxon>
        <taxon>Pezizomycotina</taxon>
        <taxon>Sordariomycetes</taxon>
        <taxon>Hypocreomycetidae</taxon>
        <taxon>Hypocreales</taxon>
        <taxon>Nectriaceae</taxon>
        <taxon>Fusarium</taxon>
    </lineage>
</organism>
<dbReference type="KEGG" id="fgr:FGSG_12695"/>
<evidence type="ECO:0000313" key="3">
    <source>
        <dbReference type="Proteomes" id="UP000070720"/>
    </source>
</evidence>
<dbReference type="VEuPathDB" id="FungiDB:FGRAMPH1_01G17243"/>
<reference key="3">
    <citation type="submission" date="2014-02" db="EMBL/GenBank/DDBJ databases">
        <title>A revised Fusarium graminearum genomic reference sequence using whole shotgun re-sequencing.</title>
        <authorList>
            <person name="King R."/>
            <person name="Urban M."/>
            <person name="Hassani-Pak K."/>
            <person name="Hammond-Kosack K."/>
        </authorList>
    </citation>
    <scope>NUCLEOTIDE SEQUENCE</scope>
    <source>
        <strain>PH-1</strain>
    </source>
</reference>
<protein>
    <submittedName>
        <fullName evidence="1">Chromosome 3, complete genome</fullName>
    </submittedName>
</protein>
<evidence type="ECO:0000313" key="2">
    <source>
        <dbReference type="EnsemblFungi" id="CEF87689"/>
    </source>
</evidence>
<keyword evidence="3" id="KW-1185">Reference proteome</keyword>
<dbReference type="AlphaFoldDB" id="I1S772"/>
<dbReference type="EMBL" id="HG970334">
    <property type="protein sequence ID" value="CEF87689.1"/>
    <property type="molecule type" value="Genomic_DNA"/>
</dbReference>
<sequence length="171" mass="19574">MSAELKRKGGLDEPVLGCRWIRQVELIHCGLQRLEAIESSDSGSLLPPVLTPLKLHLINRNLLFVFFSLSLPLISYKTGHPQLSNPLERLGDRPLPRNTDRTFAVLNHKRSLQILLYPVLKLRHLDHWGKEDPTARQSRFDRHKFAGETSSSGPFNGREAILWMQQPERVV</sequence>
<dbReference type="EnsemblFungi" id="CEF87689">
    <property type="protein sequence ID" value="CEF87689"/>
    <property type="gene ID" value="FGRRES_12695"/>
</dbReference>
<dbReference type="Proteomes" id="UP000070720">
    <property type="component" value="Chromosome 3"/>
</dbReference>
<reference evidence="2 3" key="1">
    <citation type="journal article" date="2007" name="Science">
        <title>The Fusarium graminearum genome reveals a link between localized polymorphism and pathogen specialization.</title>
        <authorList>
            <person name="Cuomo C.A."/>
            <person name="Gueldener U."/>
            <person name="Xu J.-R."/>
            <person name="Trail F."/>
            <person name="Turgeon B.G."/>
            <person name="Di Pietro A."/>
            <person name="Walton J.D."/>
            <person name="Ma L.-J."/>
            <person name="Baker S.E."/>
            <person name="Rep M."/>
            <person name="Adam G."/>
            <person name="Antoniw J."/>
            <person name="Baldwin T."/>
            <person name="Calvo S.E."/>
            <person name="Chang Y.-L."/>
            <person name="DeCaprio D."/>
            <person name="Gale L.R."/>
            <person name="Gnerre S."/>
            <person name="Goswami R.S."/>
            <person name="Hammond-Kosack K."/>
            <person name="Harris L.J."/>
            <person name="Hilburn K."/>
            <person name="Kennell J.C."/>
            <person name="Kroken S."/>
            <person name="Magnuson J.K."/>
            <person name="Mannhaupt G."/>
            <person name="Mauceli E.W."/>
            <person name="Mewes H.-W."/>
            <person name="Mitterbauer R."/>
            <person name="Muehlbauer G."/>
            <person name="Muensterkoetter M."/>
            <person name="Nelson D."/>
            <person name="O'Donnell K."/>
            <person name="Ouellet T."/>
            <person name="Qi W."/>
            <person name="Quesneville H."/>
            <person name="Roncero M.I.G."/>
            <person name="Seong K.-Y."/>
            <person name="Tetko I.V."/>
            <person name="Urban M."/>
            <person name="Waalwijk C."/>
            <person name="Ward T.J."/>
            <person name="Yao J."/>
            <person name="Birren B.W."/>
            <person name="Kistler H.C."/>
        </authorList>
    </citation>
    <scope>NUCLEOTIDE SEQUENCE [LARGE SCALE GENOMIC DNA]</scope>
    <source>
        <strain evidence="3">ATCC MYA-4620 / CBS 123657 / FGSC 9075 / NRRL 31084 / PH-1</strain>
        <strain evidence="2">PH-1 / ATCC MYA-4620 / FGSC 9075 / NRRL 31084</strain>
    </source>
</reference>
<reference evidence="1 3" key="4">
    <citation type="journal article" date="2015" name="BMC Genomics">
        <title>The completed genome sequence of the pathogenic ascomycete fungus Fusarium graminearum.</title>
        <authorList>
            <person name="King R."/>
            <person name="Urban M."/>
            <person name="Hammond-Kosack M.C."/>
            <person name="Hassani-Pak K."/>
            <person name="Hammond-Kosack K.E."/>
        </authorList>
    </citation>
    <scope>NUCLEOTIDE SEQUENCE [LARGE SCALE GENOMIC DNA]</scope>
    <source>
        <strain evidence="3">ATCC MYA-4620 / CBS 123657 / FGSC 9075 / NRRL 31084 / PH-1</strain>
        <strain evidence="1">PH-1</strain>
    </source>
</reference>
<evidence type="ECO:0000313" key="1">
    <source>
        <dbReference type="EMBL" id="CEF87689.1"/>
    </source>
</evidence>
<reference evidence="2" key="5">
    <citation type="submission" date="2017-01" db="UniProtKB">
        <authorList>
            <consortium name="EnsemblFungi"/>
        </authorList>
    </citation>
    <scope>IDENTIFICATION</scope>
    <source>
        <strain evidence="2">PH-1 / ATCC MYA-4620 / FGSC 9075 / NRRL 31084</strain>
    </source>
</reference>
<name>I1S772_GIBZE</name>
<dbReference type="InParanoid" id="I1S772"/>
<dbReference type="RefSeq" id="XP_011323663.1">
    <property type="nucleotide sequence ID" value="XM_011325361.1"/>
</dbReference>
<accession>I1S772</accession>
<reference evidence="2 3" key="2">
    <citation type="journal article" date="2010" name="Nature">
        <title>Comparative genomics reveals mobile pathogenicity chromosomes in Fusarium.</title>
        <authorList>
            <person name="Ma L.J."/>
            <person name="van der Does H.C."/>
            <person name="Borkovich K.A."/>
            <person name="Coleman J.J."/>
            <person name="Daboussi M.J."/>
            <person name="Di Pietro A."/>
            <person name="Dufresne M."/>
            <person name="Freitag M."/>
            <person name="Grabherr M."/>
            <person name="Henrissat B."/>
            <person name="Houterman P.M."/>
            <person name="Kang S."/>
            <person name="Shim W.B."/>
            <person name="Woloshuk C."/>
            <person name="Xie X."/>
            <person name="Xu J.R."/>
            <person name="Antoniw J."/>
            <person name="Baker S.E."/>
            <person name="Bluhm B.H."/>
            <person name="Breakspear A."/>
            <person name="Brown D.W."/>
            <person name="Butchko R.A."/>
            <person name="Chapman S."/>
            <person name="Coulson R."/>
            <person name="Coutinho P.M."/>
            <person name="Danchin E.G."/>
            <person name="Diener A."/>
            <person name="Gale L.R."/>
            <person name="Gardiner D.M."/>
            <person name="Goff S."/>
            <person name="Hammond-Kosack K.E."/>
            <person name="Hilburn K."/>
            <person name="Hua-Van A."/>
            <person name="Jonkers W."/>
            <person name="Kazan K."/>
            <person name="Kodira C.D."/>
            <person name="Koehrsen M."/>
            <person name="Kumar L."/>
            <person name="Lee Y.H."/>
            <person name="Li L."/>
            <person name="Manners J.M."/>
            <person name="Miranda-Saavedra D."/>
            <person name="Mukherjee M."/>
            <person name="Park G."/>
            <person name="Park J."/>
            <person name="Park S.Y."/>
            <person name="Proctor R.H."/>
            <person name="Regev A."/>
            <person name="Ruiz-Roldan M.C."/>
            <person name="Sain D."/>
            <person name="Sakthikumar S."/>
            <person name="Sykes S."/>
            <person name="Schwartz D.C."/>
            <person name="Turgeon B.G."/>
            <person name="Wapinski I."/>
            <person name="Yoder O."/>
            <person name="Young S."/>
            <person name="Zeng Q."/>
            <person name="Zhou S."/>
            <person name="Galagan J."/>
            <person name="Cuomo C.A."/>
            <person name="Kistler H.C."/>
            <person name="Rep M."/>
        </authorList>
    </citation>
    <scope>GENOME REANNOTATION</scope>
    <source>
        <strain evidence="3">ATCC MYA-4620 / CBS 123657 / FGSC 9075 / NRRL 31084 / PH-1</strain>
        <strain evidence="2">PH-1 / ATCC MYA-4620 / FGSC 9075 / NRRL 31084</strain>
    </source>
</reference>
<dbReference type="HOGENOM" id="CLU_1562993_0_0_1"/>
<gene>
    <name evidence="1" type="ORF">FGRAMPH1_01T17243</name>
</gene>
<proteinExistence type="predicted"/>